<feature type="transmembrane region" description="Helical" evidence="1">
    <location>
        <begin position="42"/>
        <end position="62"/>
    </location>
</feature>
<feature type="transmembrane region" description="Helical" evidence="1">
    <location>
        <begin position="74"/>
        <end position="98"/>
    </location>
</feature>
<feature type="transmembrane region" description="Helical" evidence="1">
    <location>
        <begin position="483"/>
        <end position="506"/>
    </location>
</feature>
<keyword evidence="1" id="KW-0812">Transmembrane</keyword>
<evidence type="ECO:0000259" key="2">
    <source>
        <dbReference type="PROSITE" id="PS50837"/>
    </source>
</evidence>
<feature type="transmembrane region" description="Helical" evidence="1">
    <location>
        <begin position="559"/>
        <end position="577"/>
    </location>
</feature>
<dbReference type="Pfam" id="PF05729">
    <property type="entry name" value="NACHT"/>
    <property type="match status" value="1"/>
</dbReference>
<keyword evidence="4" id="KW-1185">Reference proteome</keyword>
<evidence type="ECO:0000313" key="4">
    <source>
        <dbReference type="Proteomes" id="UP000634780"/>
    </source>
</evidence>
<sequence length="955" mass="102915">MEQDPVSHNAFSGTAHTVIQAHTIHGGIHFHDGRRPVDGRWLAARLVLAGCSMVAGAVLFVVGVDVGSGARLRAFDLMAGAVSAVLVTFGMWLAPAALARHRRSRVLWGDRSDPELNAAADRLATAVREQLLREERLRRLQDPAPIPVRWTGAPDELIDHWENITGDGPLSLSGRFEEIADVFDRVPSGRLVVLGPAGTGKSVLVVRLALDLLERRQPGDKVPVILPLASWRPETEPDLWEWAAEALSRRYAALGTGTASARDICRELLRTGRLLPVLDGFDELPETVRPNALSTLNGTLDRAAQAVLTSRAAEYRDAARNTRPLTGAAAIGMRPLTVADLTDYLRRTTRPRPGDRQRTTTVWDRALTAPAGDPRRAARIHLLTEALATPLMAALARKAYSDTDRDPEELLDPRRFPARAAIEAHLLDQFVPAAYDAALAAASPGRRWDADDAHRCLEFLAGHARDQGAREVTWWSLPLAVPWLVRGAGAAVAMALSLVALAPVGYTRPFEAPFGIGTVPLIALVAPFAALAVIDAAVDSAAPWTLTKRGWLIPFLRRTALMVPVTVVLTLTTLSATGESPWLGLYLALPLVLLAGGSAFQGVADHSLAPGPRALLRTDRRVTLALPGTRAFTAPRRGFAAAVCLLAPLALFLNEHTTTYLYAGAAPPPDVYDVVTAGDWLLTSLSAAAALLLYGIAVSAWGKFTVARIWLAATGRLPWRVLEFLEDACARGALRQSGGVLSFRHGRLQDTLAPPRPVPARAGLGRARKATTLAHYGVALTLSLVVPELIITLATPNDERYRSLPSACALLNRDLAARVIPGPLLVKSALPDDETYSLCTWRTDHKDQSPSVELLVTRESAAVGESAVERAIVGFRAAETDSRSRGERRQEVGLGDEAAWWGSESGGRVIVRQDNVCVDLRVKDSGGSARGSAHHDVVVMREIAEEVLDRVRGSR</sequence>
<protein>
    <submittedName>
        <fullName evidence="3">NACHT domain-containing protein</fullName>
    </submittedName>
</protein>
<dbReference type="InterPro" id="IPR027417">
    <property type="entry name" value="P-loop_NTPase"/>
</dbReference>
<keyword evidence="1" id="KW-0472">Membrane</keyword>
<feature type="domain" description="NACHT" evidence="2">
    <location>
        <begin position="189"/>
        <end position="311"/>
    </location>
</feature>
<dbReference type="EMBL" id="JAEKOZ010000018">
    <property type="protein sequence ID" value="MBJ3810634.1"/>
    <property type="molecule type" value="Genomic_DNA"/>
</dbReference>
<dbReference type="InterPro" id="IPR007111">
    <property type="entry name" value="NACHT_NTPase"/>
</dbReference>
<reference evidence="3 4" key="1">
    <citation type="submission" date="2020-12" db="EMBL/GenBank/DDBJ databases">
        <title>Streptomyces typhae sp. nov., a novel endophytic actinomycete isolated from the root of cattail pollen (Typha angustifolia L.).</title>
        <authorList>
            <person name="Peng C."/>
            <person name="Liu C."/>
        </authorList>
    </citation>
    <scope>NUCLEOTIDE SEQUENCE [LARGE SCALE GENOMIC DNA]</scope>
    <source>
        <strain evidence="3 4">JCM 4753</strain>
    </source>
</reference>
<keyword evidence="1" id="KW-1133">Transmembrane helix</keyword>
<feature type="transmembrane region" description="Helical" evidence="1">
    <location>
        <begin position="512"/>
        <end position="538"/>
    </location>
</feature>
<dbReference type="SUPFAM" id="SSF52540">
    <property type="entry name" value="P-loop containing nucleoside triphosphate hydrolases"/>
    <property type="match status" value="1"/>
</dbReference>
<comment type="caution">
    <text evidence="3">The sequence shown here is derived from an EMBL/GenBank/DDBJ whole genome shotgun (WGS) entry which is preliminary data.</text>
</comment>
<feature type="transmembrane region" description="Helical" evidence="1">
    <location>
        <begin position="680"/>
        <end position="701"/>
    </location>
</feature>
<dbReference type="PROSITE" id="PS50837">
    <property type="entry name" value="NACHT"/>
    <property type="match status" value="1"/>
</dbReference>
<dbReference type="RefSeq" id="WP_190119652.1">
    <property type="nucleotide sequence ID" value="NZ_BMVR01000017.1"/>
</dbReference>
<dbReference type="Proteomes" id="UP000634780">
    <property type="component" value="Unassembled WGS sequence"/>
</dbReference>
<proteinExistence type="predicted"/>
<evidence type="ECO:0000313" key="3">
    <source>
        <dbReference type="EMBL" id="MBJ3810634.1"/>
    </source>
</evidence>
<organism evidence="3 4">
    <name type="scientific">Streptomyces flavofungini</name>
    <dbReference type="NCBI Taxonomy" id="68200"/>
    <lineage>
        <taxon>Bacteria</taxon>
        <taxon>Bacillati</taxon>
        <taxon>Actinomycetota</taxon>
        <taxon>Actinomycetes</taxon>
        <taxon>Kitasatosporales</taxon>
        <taxon>Streptomycetaceae</taxon>
        <taxon>Streptomyces</taxon>
    </lineage>
</organism>
<gene>
    <name evidence="3" type="ORF">JGB26_26600</name>
</gene>
<accession>A0ABS0XCG6</accession>
<feature type="transmembrane region" description="Helical" evidence="1">
    <location>
        <begin position="583"/>
        <end position="604"/>
    </location>
</feature>
<feature type="transmembrane region" description="Helical" evidence="1">
    <location>
        <begin position="639"/>
        <end position="660"/>
    </location>
</feature>
<name>A0ABS0XCG6_9ACTN</name>
<dbReference type="Gene3D" id="3.40.50.300">
    <property type="entry name" value="P-loop containing nucleotide triphosphate hydrolases"/>
    <property type="match status" value="1"/>
</dbReference>
<feature type="transmembrane region" description="Helical" evidence="1">
    <location>
        <begin position="773"/>
        <end position="794"/>
    </location>
</feature>
<evidence type="ECO:0000256" key="1">
    <source>
        <dbReference type="SAM" id="Phobius"/>
    </source>
</evidence>